<dbReference type="PANTHER" id="PTHR22950">
    <property type="entry name" value="AMINO ACID TRANSPORTER"/>
    <property type="match status" value="1"/>
</dbReference>
<feature type="transmembrane region" description="Helical" evidence="5">
    <location>
        <begin position="141"/>
        <end position="159"/>
    </location>
</feature>
<feature type="transmembrane region" description="Helical" evidence="5">
    <location>
        <begin position="374"/>
        <end position="399"/>
    </location>
</feature>
<accession>A0ABP0I8K5</accession>
<reference evidence="7 8" key="1">
    <citation type="submission" date="2024-02" db="EMBL/GenBank/DDBJ databases">
        <authorList>
            <person name="Chen Y."/>
            <person name="Shah S."/>
            <person name="Dougan E. K."/>
            <person name="Thang M."/>
            <person name="Chan C."/>
        </authorList>
    </citation>
    <scope>NUCLEOTIDE SEQUENCE [LARGE SCALE GENOMIC DNA]</scope>
</reference>
<feature type="transmembrane region" description="Helical" evidence="5">
    <location>
        <begin position="106"/>
        <end position="129"/>
    </location>
</feature>
<protein>
    <submittedName>
        <fullName evidence="7">Amino acid transporter AVT1C (AtAvt1C)</fullName>
    </submittedName>
</protein>
<feature type="transmembrane region" description="Helical" evidence="5">
    <location>
        <begin position="348"/>
        <end position="368"/>
    </location>
</feature>
<feature type="transmembrane region" description="Helical" evidence="5">
    <location>
        <begin position="248"/>
        <end position="271"/>
    </location>
</feature>
<comment type="subcellular location">
    <subcellularLocation>
        <location evidence="1">Membrane</location>
        <topology evidence="1">Multi-pass membrane protein</topology>
    </subcellularLocation>
</comment>
<feature type="transmembrane region" description="Helical" evidence="5">
    <location>
        <begin position="311"/>
        <end position="336"/>
    </location>
</feature>
<feature type="transmembrane region" description="Helical" evidence="5">
    <location>
        <begin position="213"/>
        <end position="236"/>
    </location>
</feature>
<evidence type="ECO:0000256" key="5">
    <source>
        <dbReference type="SAM" id="Phobius"/>
    </source>
</evidence>
<evidence type="ECO:0000256" key="1">
    <source>
        <dbReference type="ARBA" id="ARBA00004141"/>
    </source>
</evidence>
<evidence type="ECO:0000313" key="8">
    <source>
        <dbReference type="Proteomes" id="UP001642464"/>
    </source>
</evidence>
<dbReference type="Pfam" id="PF01490">
    <property type="entry name" value="Aa_trans"/>
    <property type="match status" value="1"/>
</dbReference>
<feature type="domain" description="Amino acid transporter transmembrane" evidence="6">
    <location>
        <begin position="24"/>
        <end position="420"/>
    </location>
</feature>
<proteinExistence type="predicted"/>
<feature type="transmembrane region" description="Helical" evidence="5">
    <location>
        <begin position="411"/>
        <end position="429"/>
    </location>
</feature>
<sequence>METDSETSKSSQQSCQTAEVKERVSTIEAMINLVTVIIGAGILALPQLPRRCGWVLSALMLLISCSAVQEAALCLCRALIQTNSQESKVTTFEALGHRALGWQGQLAVAVVANTFLLGVCSAYAALIGMQLYNLTGVFNQRAWVLIAYPIFVLLGLLPNLSALSKLVPLGMLAACLTGLMVIWSSLQDVETWQSWKTGDLDMEIHDTWPSQPAALGSALATCCAAFSFVPVVPAIIRDMRTPQHFPRALNGALAICGLLYLGVMLCGYYGYGNFIRDDIVESLGQSPATFEEAMHQPISEWTGARRPWLRVFISILILINIFLSMPLLAMAVFYSIESSFAHAVPGSWANWAMRIGLLTGVVAVALAVPRFTVVFSFFSSLTAPCVSLIFPLLFADYILEKVSKCRRGYHAVLFIIAVLSNFRCAYMRAEVGRCRSTGTLQMSIEYRGLVW</sequence>
<dbReference type="EMBL" id="CAXAMM010002925">
    <property type="protein sequence ID" value="CAK8997927.1"/>
    <property type="molecule type" value="Genomic_DNA"/>
</dbReference>
<keyword evidence="2 5" id="KW-0812">Transmembrane</keyword>
<feature type="transmembrane region" description="Helical" evidence="5">
    <location>
        <begin position="166"/>
        <end position="186"/>
    </location>
</feature>
<keyword evidence="4 5" id="KW-0472">Membrane</keyword>
<evidence type="ECO:0000313" key="7">
    <source>
        <dbReference type="EMBL" id="CAK8997927.1"/>
    </source>
</evidence>
<organism evidence="7 8">
    <name type="scientific">Durusdinium trenchii</name>
    <dbReference type="NCBI Taxonomy" id="1381693"/>
    <lineage>
        <taxon>Eukaryota</taxon>
        <taxon>Sar</taxon>
        <taxon>Alveolata</taxon>
        <taxon>Dinophyceae</taxon>
        <taxon>Suessiales</taxon>
        <taxon>Symbiodiniaceae</taxon>
        <taxon>Durusdinium</taxon>
    </lineage>
</organism>
<dbReference type="Proteomes" id="UP001642464">
    <property type="component" value="Unassembled WGS sequence"/>
</dbReference>
<gene>
    <name evidence="7" type="ORF">SCF082_LOCUS5414</name>
</gene>
<evidence type="ECO:0000256" key="4">
    <source>
        <dbReference type="ARBA" id="ARBA00023136"/>
    </source>
</evidence>
<keyword evidence="8" id="KW-1185">Reference proteome</keyword>
<dbReference type="InterPro" id="IPR013057">
    <property type="entry name" value="AA_transpt_TM"/>
</dbReference>
<evidence type="ECO:0000256" key="3">
    <source>
        <dbReference type="ARBA" id="ARBA00022989"/>
    </source>
</evidence>
<keyword evidence="3 5" id="KW-1133">Transmembrane helix</keyword>
<evidence type="ECO:0000256" key="2">
    <source>
        <dbReference type="ARBA" id="ARBA00022692"/>
    </source>
</evidence>
<evidence type="ECO:0000259" key="6">
    <source>
        <dbReference type="Pfam" id="PF01490"/>
    </source>
</evidence>
<comment type="caution">
    <text evidence="7">The sequence shown here is derived from an EMBL/GenBank/DDBJ whole genome shotgun (WGS) entry which is preliminary data.</text>
</comment>
<name>A0ABP0I8K5_9DINO</name>
<feature type="transmembrane region" description="Helical" evidence="5">
    <location>
        <begin position="29"/>
        <end position="48"/>
    </location>
</feature>